<name>G8NR44_GRAMM</name>
<reference evidence="3 4" key="1">
    <citation type="submission" date="2011-11" db="EMBL/GenBank/DDBJ databases">
        <title>Complete sequence of Granulicella mallensis MP5ACTX8.</title>
        <authorList>
            <consortium name="US DOE Joint Genome Institute"/>
            <person name="Lucas S."/>
            <person name="Copeland A."/>
            <person name="Lapidus A."/>
            <person name="Cheng J.-F."/>
            <person name="Goodwin L."/>
            <person name="Pitluck S."/>
            <person name="Peters L."/>
            <person name="Lu M."/>
            <person name="Detter J.C."/>
            <person name="Han C."/>
            <person name="Tapia R."/>
            <person name="Land M."/>
            <person name="Hauser L."/>
            <person name="Kyrpides N."/>
            <person name="Ivanova N."/>
            <person name="Mikhailova N."/>
            <person name="Pagani I."/>
            <person name="Rawat S."/>
            <person name="Mannisto M."/>
            <person name="Haggblom M."/>
            <person name="Woyke T."/>
        </authorList>
    </citation>
    <scope>NUCLEOTIDE SEQUENCE [LARGE SCALE GENOMIC DNA]</scope>
    <source>
        <strain evidence="4">ATCC BAA-1857 / DSM 23137 / MP5ACTX8</strain>
    </source>
</reference>
<gene>
    <name evidence="3" type="ordered locus">AciX8_0679</name>
</gene>
<evidence type="ECO:0000256" key="1">
    <source>
        <dbReference type="SAM" id="MobiDB-lite"/>
    </source>
</evidence>
<dbReference type="KEGG" id="gma:AciX8_0679"/>
<dbReference type="HOGENOM" id="CLU_521686_0_0_0"/>
<feature type="region of interest" description="Disordered" evidence="1">
    <location>
        <begin position="1"/>
        <end position="21"/>
    </location>
</feature>
<keyword evidence="4" id="KW-1185">Reference proteome</keyword>
<feature type="transmembrane region" description="Helical" evidence="2">
    <location>
        <begin position="370"/>
        <end position="390"/>
    </location>
</feature>
<proteinExistence type="predicted"/>
<protein>
    <recommendedName>
        <fullName evidence="5">Glycosyltransferase RgtA/B/C/D-like domain-containing protein</fullName>
    </recommendedName>
</protein>
<feature type="transmembrane region" description="Helical" evidence="2">
    <location>
        <begin position="105"/>
        <end position="127"/>
    </location>
</feature>
<keyword evidence="2" id="KW-0472">Membrane</keyword>
<feature type="transmembrane region" description="Helical" evidence="2">
    <location>
        <begin position="322"/>
        <end position="339"/>
    </location>
</feature>
<dbReference type="eggNOG" id="ENOG5033WVZ">
    <property type="taxonomic scope" value="Bacteria"/>
</dbReference>
<organism evidence="3 4">
    <name type="scientific">Granulicella mallensis (strain ATCC BAA-1857 / DSM 23137 / MP5ACTX8)</name>
    <dbReference type="NCBI Taxonomy" id="682795"/>
    <lineage>
        <taxon>Bacteria</taxon>
        <taxon>Pseudomonadati</taxon>
        <taxon>Acidobacteriota</taxon>
        <taxon>Terriglobia</taxon>
        <taxon>Terriglobales</taxon>
        <taxon>Acidobacteriaceae</taxon>
        <taxon>Granulicella</taxon>
    </lineage>
</organism>
<feature type="transmembrane region" description="Helical" evidence="2">
    <location>
        <begin position="286"/>
        <end position="310"/>
    </location>
</feature>
<feature type="transmembrane region" description="Helical" evidence="2">
    <location>
        <begin position="134"/>
        <end position="152"/>
    </location>
</feature>
<evidence type="ECO:0008006" key="5">
    <source>
        <dbReference type="Google" id="ProtNLM"/>
    </source>
</evidence>
<evidence type="ECO:0000313" key="3">
    <source>
        <dbReference type="EMBL" id="AEU35029.1"/>
    </source>
</evidence>
<feature type="transmembrane region" description="Helical" evidence="2">
    <location>
        <begin position="223"/>
        <end position="241"/>
    </location>
</feature>
<feature type="transmembrane region" description="Helical" evidence="2">
    <location>
        <begin position="182"/>
        <end position="211"/>
    </location>
</feature>
<dbReference type="AlphaFoldDB" id="G8NR44"/>
<keyword evidence="2" id="KW-0812">Transmembrane</keyword>
<evidence type="ECO:0000256" key="2">
    <source>
        <dbReference type="SAM" id="Phobius"/>
    </source>
</evidence>
<feature type="transmembrane region" description="Helical" evidence="2">
    <location>
        <begin position="158"/>
        <end position="175"/>
    </location>
</feature>
<sequence>MQKTGLAGSGPTAFQEPQSEPRAVAQNRSRLIIAISVLLTFLICYLRGFVLPNVPTMSWSDQMLFATNGTRILAGQMPYRDYFQFLTPGTDLIYSLLFRWFGVELWIPNLTMACLAAIAMWLMMLAARRVLRGMALALPALFLIGFGLAGSLDATHHWFSTIIAMTAMLVLMRDIQPRHIAFAGALCGVAASFTQTKGALITIGFLIYLLWKSIDGKEPARVFWYRSSLLLAVALSIFFAINLHFILLVGWTKWVQAVIVFPLRYYSSIPGQTGFNLLAQMRGQKILGRISVCFICGVVISVYPIFLLVLVRKRRTERREPWDQLFLLAITGFSMFLTVAPGMTALRVSTVSLPAMVLLAWLLSRVRGPILLAGQAIAVFSFAAAIYMSIQTQRATWNYLTLPAGRSAIPDRGRYELYRWTAEHTHPGDICFGVSYIYLPLWLHSPAPIDSPGPWGYYRPEQIAASIAAVEENKVPVLILNSYSDDQSVWSYKADSLRPLQIYLDAHYRHVKTFTNVLRNEAWIRKGETDAPITPGNQSTRK</sequence>
<feature type="transmembrane region" description="Helical" evidence="2">
    <location>
        <begin position="31"/>
        <end position="50"/>
    </location>
</feature>
<dbReference type="Proteomes" id="UP000007113">
    <property type="component" value="Chromosome"/>
</dbReference>
<keyword evidence="2" id="KW-1133">Transmembrane helix</keyword>
<accession>G8NR44</accession>
<dbReference type="EMBL" id="CP003130">
    <property type="protein sequence ID" value="AEU35029.1"/>
    <property type="molecule type" value="Genomic_DNA"/>
</dbReference>
<evidence type="ECO:0000313" key="4">
    <source>
        <dbReference type="Proteomes" id="UP000007113"/>
    </source>
</evidence>